<dbReference type="Proteomes" id="UP000653565">
    <property type="component" value="Unassembled WGS sequence"/>
</dbReference>
<comment type="caution">
    <text evidence="7">The sequence shown here is derived from an EMBL/GenBank/DDBJ whole genome shotgun (WGS) entry which is preliminary data.</text>
</comment>
<feature type="transmembrane region" description="Helical" evidence="5">
    <location>
        <begin position="109"/>
        <end position="133"/>
    </location>
</feature>
<feature type="transmembrane region" description="Helical" evidence="5">
    <location>
        <begin position="68"/>
        <end position="88"/>
    </location>
</feature>
<dbReference type="EMBL" id="JAAAPX010000140">
    <property type="protein sequence ID" value="KAF4228997.1"/>
    <property type="molecule type" value="Genomic_DNA"/>
</dbReference>
<reference evidence="7" key="1">
    <citation type="journal article" date="2020" name="bioRxiv">
        <title>Genomic and phenotypic heterogeneity of clinical isolates of the human pathogens Aspergillus fumigatus, Aspergillus lentulus and Aspergillus fumigatiaffinis.</title>
        <authorList>
            <person name="dos Santos R.A.C."/>
            <person name="Steenwyk J.L."/>
            <person name="Rivero-Menendez O."/>
            <person name="Mead M.E."/>
            <person name="Silva L.P."/>
            <person name="Bastos R.W."/>
            <person name="Alastruey-Izquierdo A."/>
            <person name="Goldman G.H."/>
            <person name="Rokas A."/>
        </authorList>
    </citation>
    <scope>NUCLEOTIDE SEQUENCE</scope>
    <source>
        <strain evidence="7">CNM-CM6805</strain>
    </source>
</reference>
<reference evidence="7" key="2">
    <citation type="submission" date="2020-04" db="EMBL/GenBank/DDBJ databases">
        <authorList>
            <person name="Santos R.A.C."/>
            <person name="Steenwyk J.L."/>
            <person name="Rivero-Menendez O."/>
            <person name="Mead M.E."/>
            <person name="Silva L.P."/>
            <person name="Bastos R.W."/>
            <person name="Alastruey-Izquierdo A."/>
            <person name="Goldman G.H."/>
            <person name="Rokas A."/>
        </authorList>
    </citation>
    <scope>NUCLEOTIDE SEQUENCE</scope>
    <source>
        <strain evidence="7">CNM-CM6805</strain>
    </source>
</reference>
<evidence type="ECO:0000256" key="4">
    <source>
        <dbReference type="ARBA" id="ARBA00023136"/>
    </source>
</evidence>
<gene>
    <name evidence="7" type="ORF">CNMCM6805_001791</name>
</gene>
<proteinExistence type="predicted"/>
<evidence type="ECO:0000256" key="2">
    <source>
        <dbReference type="ARBA" id="ARBA00022692"/>
    </source>
</evidence>
<protein>
    <recommendedName>
        <fullName evidence="6">Amino acid transporter transmembrane domain-containing protein</fullName>
    </recommendedName>
</protein>
<evidence type="ECO:0000313" key="7">
    <source>
        <dbReference type="EMBL" id="KAF4228997.1"/>
    </source>
</evidence>
<feature type="transmembrane region" description="Helical" evidence="5">
    <location>
        <begin position="6"/>
        <end position="30"/>
    </location>
</feature>
<feature type="transmembrane region" description="Helical" evidence="5">
    <location>
        <begin position="42"/>
        <end position="62"/>
    </location>
</feature>
<keyword evidence="4 5" id="KW-0472">Membrane</keyword>
<keyword evidence="3 5" id="KW-1133">Transmembrane helix</keyword>
<organism evidence="7 8">
    <name type="scientific">Aspergillus fumigatiaffinis</name>
    <dbReference type="NCBI Taxonomy" id="340414"/>
    <lineage>
        <taxon>Eukaryota</taxon>
        <taxon>Fungi</taxon>
        <taxon>Dikarya</taxon>
        <taxon>Ascomycota</taxon>
        <taxon>Pezizomycotina</taxon>
        <taxon>Eurotiomycetes</taxon>
        <taxon>Eurotiomycetidae</taxon>
        <taxon>Eurotiales</taxon>
        <taxon>Aspergillaceae</taxon>
        <taxon>Aspergillus</taxon>
        <taxon>Aspergillus subgen. Fumigati</taxon>
    </lineage>
</organism>
<evidence type="ECO:0000256" key="3">
    <source>
        <dbReference type="ARBA" id="ARBA00022989"/>
    </source>
</evidence>
<dbReference type="InterPro" id="IPR013057">
    <property type="entry name" value="AA_transpt_TM"/>
</dbReference>
<comment type="subcellular location">
    <subcellularLocation>
        <location evidence="1">Membrane</location>
    </subcellularLocation>
</comment>
<sequence>MVSYAVAFIRLIVSGTLYLHVAVKYVVVRILGNSRHLEASTVVRWVTWFASTIILGALVFILAEGIPIFNYLIALVGSVCFVPLAMSIPGWLWLYDNGHYMKDTVIQRVVYLLHCGLVILGLLFLVLAMYGVIVQISDSYNSGAVGSAFGSRDKCYLFQTRWSKIKQQAIY</sequence>
<evidence type="ECO:0000256" key="5">
    <source>
        <dbReference type="SAM" id="Phobius"/>
    </source>
</evidence>
<keyword evidence="2 5" id="KW-0812">Transmembrane</keyword>
<name>A0A8H4M5D4_9EURO</name>
<feature type="domain" description="Amino acid transporter transmembrane" evidence="6">
    <location>
        <begin position="8"/>
        <end position="133"/>
    </location>
</feature>
<dbReference type="GO" id="GO:0016020">
    <property type="term" value="C:membrane"/>
    <property type="evidence" value="ECO:0007669"/>
    <property type="project" value="UniProtKB-SubCell"/>
</dbReference>
<accession>A0A8H4M5D4</accession>
<dbReference type="Pfam" id="PF01490">
    <property type="entry name" value="Aa_trans"/>
    <property type="match status" value="1"/>
</dbReference>
<keyword evidence="8" id="KW-1185">Reference proteome</keyword>
<evidence type="ECO:0000313" key="8">
    <source>
        <dbReference type="Proteomes" id="UP000653565"/>
    </source>
</evidence>
<evidence type="ECO:0000256" key="1">
    <source>
        <dbReference type="ARBA" id="ARBA00004370"/>
    </source>
</evidence>
<evidence type="ECO:0000259" key="6">
    <source>
        <dbReference type="Pfam" id="PF01490"/>
    </source>
</evidence>
<dbReference type="AlphaFoldDB" id="A0A8H4M5D4"/>